<sequence>MFTTKPIQPTKEELKKDQLVQALVNIVSAYANTRK</sequence>
<gene>
    <name evidence="1" type="ORF">JOC77_002967</name>
</gene>
<evidence type="ECO:0000313" key="1">
    <source>
        <dbReference type="EMBL" id="MBM7693527.1"/>
    </source>
</evidence>
<keyword evidence="2" id="KW-1185">Reference proteome</keyword>
<evidence type="ECO:0000313" key="2">
    <source>
        <dbReference type="Proteomes" id="UP000823486"/>
    </source>
</evidence>
<dbReference type="EMBL" id="JAFBFI010000013">
    <property type="protein sequence ID" value="MBM7693527.1"/>
    <property type="molecule type" value="Genomic_DNA"/>
</dbReference>
<protein>
    <submittedName>
        <fullName evidence="1">Uncharacterized protein</fullName>
    </submittedName>
</protein>
<name>A0ABS2QK18_9BACI</name>
<accession>A0ABS2QK18</accession>
<dbReference type="Proteomes" id="UP000823486">
    <property type="component" value="Unassembled WGS sequence"/>
</dbReference>
<proteinExistence type="predicted"/>
<comment type="caution">
    <text evidence="1">The sequence shown here is derived from an EMBL/GenBank/DDBJ whole genome shotgun (WGS) entry which is preliminary data.</text>
</comment>
<organism evidence="1 2">
    <name type="scientific">Peribacillus deserti</name>
    <dbReference type="NCBI Taxonomy" id="673318"/>
    <lineage>
        <taxon>Bacteria</taxon>
        <taxon>Bacillati</taxon>
        <taxon>Bacillota</taxon>
        <taxon>Bacilli</taxon>
        <taxon>Bacillales</taxon>
        <taxon>Bacillaceae</taxon>
        <taxon>Peribacillus</taxon>
    </lineage>
</organism>
<reference evidence="1 2" key="1">
    <citation type="submission" date="2021-01" db="EMBL/GenBank/DDBJ databases">
        <title>Genomic Encyclopedia of Type Strains, Phase IV (KMG-IV): sequencing the most valuable type-strain genomes for metagenomic binning, comparative biology and taxonomic classification.</title>
        <authorList>
            <person name="Goeker M."/>
        </authorList>
    </citation>
    <scope>NUCLEOTIDE SEQUENCE [LARGE SCALE GENOMIC DNA]</scope>
    <source>
        <strain evidence="1 2">DSM 105482</strain>
    </source>
</reference>